<dbReference type="Proteomes" id="UP000036106">
    <property type="component" value="Chromosome"/>
</dbReference>
<keyword evidence="1" id="KW-1133">Transmembrane helix</keyword>
<protein>
    <submittedName>
        <fullName evidence="2">Uncharacterized protein</fullName>
    </submittedName>
</protein>
<dbReference type="RefSeq" id="WP_048704017.1">
    <property type="nucleotide sequence ID" value="NZ_CP012034.1"/>
</dbReference>
<proteinExistence type="predicted"/>
<reference evidence="3" key="1">
    <citation type="submission" date="2015-07" db="EMBL/GenBank/DDBJ databases">
        <title>Lactobacillus ginsenosidimutans/EMML 3141/ whole genome sequencing.</title>
        <authorList>
            <person name="Kim M.K."/>
            <person name="Im W.-T."/>
            <person name="Srinivasan S."/>
            <person name="Lee J.-J."/>
        </authorList>
    </citation>
    <scope>NUCLEOTIDE SEQUENCE [LARGE SCALE GENOMIC DNA]</scope>
    <source>
        <strain evidence="3">EMML 3041</strain>
    </source>
</reference>
<dbReference type="PATRIC" id="fig|1007676.4.peg.1041"/>
<name>A0A0H4QF44_9LACO</name>
<dbReference type="AlphaFoldDB" id="A0A0H4QF44"/>
<feature type="transmembrane region" description="Helical" evidence="1">
    <location>
        <begin position="59"/>
        <end position="79"/>
    </location>
</feature>
<keyword evidence="3" id="KW-1185">Reference proteome</keyword>
<keyword evidence="1" id="KW-0472">Membrane</keyword>
<feature type="transmembrane region" description="Helical" evidence="1">
    <location>
        <begin position="36"/>
        <end position="53"/>
    </location>
</feature>
<dbReference type="KEGG" id="lgn:ABM34_05235"/>
<evidence type="ECO:0000313" key="3">
    <source>
        <dbReference type="Proteomes" id="UP000036106"/>
    </source>
</evidence>
<feature type="transmembrane region" description="Helical" evidence="1">
    <location>
        <begin position="12"/>
        <end position="31"/>
    </location>
</feature>
<evidence type="ECO:0000313" key="2">
    <source>
        <dbReference type="EMBL" id="AKP66999.1"/>
    </source>
</evidence>
<accession>A0A0H4QF44</accession>
<dbReference type="EMBL" id="CP012034">
    <property type="protein sequence ID" value="AKP66999.1"/>
    <property type="molecule type" value="Genomic_DNA"/>
</dbReference>
<keyword evidence="1" id="KW-0812">Transmembrane</keyword>
<organism evidence="2 3">
    <name type="scientific">Companilactobacillus ginsenosidimutans</name>
    <dbReference type="NCBI Taxonomy" id="1007676"/>
    <lineage>
        <taxon>Bacteria</taxon>
        <taxon>Bacillati</taxon>
        <taxon>Bacillota</taxon>
        <taxon>Bacilli</taxon>
        <taxon>Lactobacillales</taxon>
        <taxon>Lactobacillaceae</taxon>
        <taxon>Companilactobacillus</taxon>
    </lineage>
</organism>
<sequence length="81" mass="8928">MFTLLAANSTSTMPLLIAVLVAVFVIIWLLFKTVGFIFRHPIIGILLIIFGVLGLWNYAIIGIGVLVGGIVFLIISYFFNQ</sequence>
<evidence type="ECO:0000256" key="1">
    <source>
        <dbReference type="SAM" id="Phobius"/>
    </source>
</evidence>
<gene>
    <name evidence="2" type="ORF">ABM34_05235</name>
</gene>